<accession>A0A9D1NSA6</accession>
<comment type="caution">
    <text evidence="1">The sequence shown here is derived from an EMBL/GenBank/DDBJ whole genome shotgun (WGS) entry which is preliminary data.</text>
</comment>
<reference evidence="1" key="1">
    <citation type="submission" date="2020-10" db="EMBL/GenBank/DDBJ databases">
        <authorList>
            <person name="Gilroy R."/>
        </authorList>
    </citation>
    <scope>NUCLEOTIDE SEQUENCE</scope>
    <source>
        <strain evidence="1">ChiBcec2-4451</strain>
    </source>
</reference>
<gene>
    <name evidence="1" type="ORF">IAA63_01985</name>
</gene>
<dbReference type="EMBL" id="DVON01000037">
    <property type="protein sequence ID" value="HIV11897.1"/>
    <property type="molecule type" value="Genomic_DNA"/>
</dbReference>
<proteinExistence type="predicted"/>
<dbReference type="AlphaFoldDB" id="A0A9D1NSA6"/>
<name>A0A9D1NSA6_9FIRM</name>
<organism evidence="1 2">
    <name type="scientific">Candidatus Pullilachnospira stercoravium</name>
    <dbReference type="NCBI Taxonomy" id="2840913"/>
    <lineage>
        <taxon>Bacteria</taxon>
        <taxon>Bacillati</taxon>
        <taxon>Bacillota</taxon>
        <taxon>Clostridia</taxon>
        <taxon>Lachnospirales</taxon>
        <taxon>Lachnospiraceae</taxon>
        <taxon>Lachnospiraceae incertae sedis</taxon>
        <taxon>Candidatus Pullilachnospira</taxon>
    </lineage>
</organism>
<sequence length="114" mass="13347">MNWYKKLYLGDNIKKKEKKIIRRVERGKPVRDIYLITLASNPENLLDIFRANLLLQKPLARMCPLIVGIAEGYGEALELVRRLVEETWRCRRDTDVRSYLEDLLKEEAAGRTGD</sequence>
<evidence type="ECO:0000313" key="1">
    <source>
        <dbReference type="EMBL" id="HIV11897.1"/>
    </source>
</evidence>
<dbReference type="Proteomes" id="UP000886723">
    <property type="component" value="Unassembled WGS sequence"/>
</dbReference>
<evidence type="ECO:0000313" key="2">
    <source>
        <dbReference type="Proteomes" id="UP000886723"/>
    </source>
</evidence>
<reference evidence="1" key="2">
    <citation type="journal article" date="2021" name="PeerJ">
        <title>Extensive microbial diversity within the chicken gut microbiome revealed by metagenomics and culture.</title>
        <authorList>
            <person name="Gilroy R."/>
            <person name="Ravi A."/>
            <person name="Getino M."/>
            <person name="Pursley I."/>
            <person name="Horton D.L."/>
            <person name="Alikhan N.F."/>
            <person name="Baker D."/>
            <person name="Gharbi K."/>
            <person name="Hall N."/>
            <person name="Watson M."/>
            <person name="Adriaenssens E.M."/>
            <person name="Foster-Nyarko E."/>
            <person name="Jarju S."/>
            <person name="Secka A."/>
            <person name="Antonio M."/>
            <person name="Oren A."/>
            <person name="Chaudhuri R.R."/>
            <person name="La Ragione R."/>
            <person name="Hildebrand F."/>
            <person name="Pallen M.J."/>
        </authorList>
    </citation>
    <scope>NUCLEOTIDE SEQUENCE</scope>
    <source>
        <strain evidence="1">ChiBcec2-4451</strain>
    </source>
</reference>
<protein>
    <submittedName>
        <fullName evidence="1">Uncharacterized protein</fullName>
    </submittedName>
</protein>